<dbReference type="Proteomes" id="UP000807825">
    <property type="component" value="Unassembled WGS sequence"/>
</dbReference>
<feature type="domain" description="Ysc84 actin-binding" evidence="2">
    <location>
        <begin position="105"/>
        <end position="228"/>
    </location>
</feature>
<feature type="chain" id="PRO_5039259384" evidence="1">
    <location>
        <begin position="25"/>
        <end position="230"/>
    </location>
</feature>
<organism evidence="3 4">
    <name type="scientific">Desulfomonile tiedjei</name>
    <dbReference type="NCBI Taxonomy" id="2358"/>
    <lineage>
        <taxon>Bacteria</taxon>
        <taxon>Pseudomonadati</taxon>
        <taxon>Thermodesulfobacteriota</taxon>
        <taxon>Desulfomonilia</taxon>
        <taxon>Desulfomonilales</taxon>
        <taxon>Desulfomonilaceae</taxon>
        <taxon>Desulfomonile</taxon>
    </lineage>
</organism>
<evidence type="ECO:0000313" key="3">
    <source>
        <dbReference type="EMBL" id="MBI5252339.1"/>
    </source>
</evidence>
<keyword evidence="1" id="KW-0732">Signal</keyword>
<dbReference type="PANTHER" id="PTHR15629">
    <property type="entry name" value="SH3YL1 PROTEIN"/>
    <property type="match status" value="1"/>
</dbReference>
<dbReference type="PANTHER" id="PTHR15629:SF2">
    <property type="entry name" value="SH3 DOMAIN-CONTAINING YSC84-LIKE PROTEIN 1"/>
    <property type="match status" value="1"/>
</dbReference>
<dbReference type="InterPro" id="IPR051702">
    <property type="entry name" value="SH3_domain_YSC84-like"/>
</dbReference>
<gene>
    <name evidence="3" type="ORF">HY912_22830</name>
</gene>
<evidence type="ECO:0000259" key="2">
    <source>
        <dbReference type="Pfam" id="PF04366"/>
    </source>
</evidence>
<dbReference type="AlphaFoldDB" id="A0A9D6V7H2"/>
<proteinExistence type="predicted"/>
<dbReference type="GO" id="GO:0035091">
    <property type="term" value="F:phosphatidylinositol binding"/>
    <property type="evidence" value="ECO:0007669"/>
    <property type="project" value="TreeGrafter"/>
</dbReference>
<sequence>MQKSLPILAMLLVTSSFFSSPVFCVPPMELEQRLSDSVQVLKDVIEAPDAGVPIDLLKRSRGIVVFPSLIKAGLGIGGHYGKGVVLRRDTSTGKWGPPAFIRLIGGSFGWQIGVQSTDMVLLIMNEVSLKSLFKDKITIGADASIAAGPVGRDASAATDVDLSAGILSYSRAKGLFAGVSIKGSVIEPDWEANEAYYGSDLSVIDIFFKGKGKLSPAAAELIRMLNKYGS</sequence>
<evidence type="ECO:0000256" key="1">
    <source>
        <dbReference type="SAM" id="SignalP"/>
    </source>
</evidence>
<comment type="caution">
    <text evidence="3">The sequence shown here is derived from an EMBL/GenBank/DDBJ whole genome shotgun (WGS) entry which is preliminary data.</text>
</comment>
<reference evidence="3" key="1">
    <citation type="submission" date="2020-07" db="EMBL/GenBank/DDBJ databases">
        <title>Huge and variable diversity of episymbiotic CPR bacteria and DPANN archaea in groundwater ecosystems.</title>
        <authorList>
            <person name="He C.Y."/>
            <person name="Keren R."/>
            <person name="Whittaker M."/>
            <person name="Farag I.F."/>
            <person name="Doudna J."/>
            <person name="Cate J.H.D."/>
            <person name="Banfield J.F."/>
        </authorList>
    </citation>
    <scope>NUCLEOTIDE SEQUENCE</scope>
    <source>
        <strain evidence="3">NC_groundwater_1664_Pr3_B-0.1um_52_9</strain>
    </source>
</reference>
<dbReference type="Pfam" id="PF04366">
    <property type="entry name" value="Ysc84"/>
    <property type="match status" value="1"/>
</dbReference>
<accession>A0A9D6V7H2</accession>
<dbReference type="InterPro" id="IPR007461">
    <property type="entry name" value="Ysc84_actin-binding"/>
</dbReference>
<feature type="signal peptide" evidence="1">
    <location>
        <begin position="1"/>
        <end position="24"/>
    </location>
</feature>
<protein>
    <submittedName>
        <fullName evidence="3">Lipid-binding SYLF domain-containing protein</fullName>
    </submittedName>
</protein>
<dbReference type="CDD" id="cd11524">
    <property type="entry name" value="SYLF"/>
    <property type="match status" value="1"/>
</dbReference>
<evidence type="ECO:0000313" key="4">
    <source>
        <dbReference type="Proteomes" id="UP000807825"/>
    </source>
</evidence>
<name>A0A9D6V7H2_9BACT</name>
<dbReference type="EMBL" id="JACRDE010000596">
    <property type="protein sequence ID" value="MBI5252339.1"/>
    <property type="molecule type" value="Genomic_DNA"/>
</dbReference>